<organism evidence="2 3">
    <name type="scientific">Candidatus Magnetaquiglobus chichijimensis</name>
    <dbReference type="NCBI Taxonomy" id="3141448"/>
    <lineage>
        <taxon>Bacteria</taxon>
        <taxon>Pseudomonadati</taxon>
        <taxon>Pseudomonadota</taxon>
        <taxon>Magnetococcia</taxon>
        <taxon>Magnetococcales</taxon>
        <taxon>Candidatus Magnetaquicoccaceae</taxon>
        <taxon>Candidatus Magnetaquiglobus</taxon>
    </lineage>
</organism>
<keyword evidence="3" id="KW-1185">Reference proteome</keyword>
<keyword evidence="1" id="KW-1133">Transmembrane helix</keyword>
<keyword evidence="1" id="KW-0812">Transmembrane</keyword>
<gene>
    <name evidence="2" type="ORF">SIID45300_01410</name>
</gene>
<evidence type="ECO:0000313" key="3">
    <source>
        <dbReference type="Proteomes" id="UP001628193"/>
    </source>
</evidence>
<comment type="caution">
    <text evidence="2">The sequence shown here is derived from an EMBL/GenBank/DDBJ whole genome shotgun (WGS) entry which is preliminary data.</text>
</comment>
<dbReference type="RefSeq" id="WP_420904796.1">
    <property type="nucleotide sequence ID" value="NZ_BAAFGK010000004.1"/>
</dbReference>
<reference evidence="2 3" key="1">
    <citation type="submission" date="2024-05" db="EMBL/GenBank/DDBJ databases">
        <authorList>
            <consortium name="Candidatus Magnetaquicoccaceae bacterium FCR-1 genome sequencing consortium"/>
            <person name="Shimoshige H."/>
            <person name="Shimamura S."/>
            <person name="Taoka A."/>
            <person name="Kobayashi H."/>
            <person name="Maekawa T."/>
        </authorList>
    </citation>
    <scope>NUCLEOTIDE SEQUENCE [LARGE SCALE GENOMIC DNA]</scope>
    <source>
        <strain evidence="2 3">FCR-1</strain>
    </source>
</reference>
<evidence type="ECO:0000256" key="1">
    <source>
        <dbReference type="SAM" id="Phobius"/>
    </source>
</evidence>
<sequence length="83" mass="9074">MNGAGNPFDALLHDLLLSMGKVQGSLEAIQQQQEHQTDWMARLDDRLRRVERKAAVNGMIGGGVVGTGLSVMAEYMRTRMMGG</sequence>
<protein>
    <submittedName>
        <fullName evidence="2">Uncharacterized protein</fullName>
    </submittedName>
</protein>
<dbReference type="EMBL" id="BAAFGK010000004">
    <property type="protein sequence ID" value="GAB0057089.1"/>
    <property type="molecule type" value="Genomic_DNA"/>
</dbReference>
<feature type="transmembrane region" description="Helical" evidence="1">
    <location>
        <begin position="54"/>
        <end position="73"/>
    </location>
</feature>
<proteinExistence type="predicted"/>
<name>A0ABQ0C868_9PROT</name>
<reference evidence="2 3" key="2">
    <citation type="submission" date="2024-09" db="EMBL/GenBank/DDBJ databases">
        <title>Draft genome sequence of Candidatus Magnetaquicoccaceae bacterium FCR-1.</title>
        <authorList>
            <person name="Shimoshige H."/>
            <person name="Shimamura S."/>
            <person name="Taoka A."/>
            <person name="Kobayashi H."/>
            <person name="Maekawa T."/>
        </authorList>
    </citation>
    <scope>NUCLEOTIDE SEQUENCE [LARGE SCALE GENOMIC DNA]</scope>
    <source>
        <strain evidence="2 3">FCR-1</strain>
    </source>
</reference>
<dbReference type="Proteomes" id="UP001628193">
    <property type="component" value="Unassembled WGS sequence"/>
</dbReference>
<accession>A0ABQ0C868</accession>
<evidence type="ECO:0000313" key="2">
    <source>
        <dbReference type="EMBL" id="GAB0057089.1"/>
    </source>
</evidence>
<keyword evidence="1" id="KW-0472">Membrane</keyword>